<dbReference type="Gene3D" id="1.10.220.20">
    <property type="match status" value="1"/>
</dbReference>
<evidence type="ECO:0000256" key="3">
    <source>
        <dbReference type="SAM" id="Phobius"/>
    </source>
</evidence>
<dbReference type="Pfam" id="PF01369">
    <property type="entry name" value="Sec7"/>
    <property type="match status" value="1"/>
</dbReference>
<dbReference type="PROSITE" id="PS50190">
    <property type="entry name" value="SEC7"/>
    <property type="match status" value="1"/>
</dbReference>
<feature type="non-terminal residue" evidence="5">
    <location>
        <position position="694"/>
    </location>
</feature>
<accession>X6MTS5</accession>
<dbReference type="PANTHER" id="PTHR10663:SF375">
    <property type="entry name" value="LD29171P"/>
    <property type="match status" value="1"/>
</dbReference>
<dbReference type="InterPro" id="IPR015403">
    <property type="entry name" value="Mon2/Sec7/BIG1-like_HDS"/>
</dbReference>
<evidence type="ECO:0000259" key="4">
    <source>
        <dbReference type="PROSITE" id="PS50190"/>
    </source>
</evidence>
<proteinExistence type="predicted"/>
<keyword evidence="3" id="KW-0812">Transmembrane</keyword>
<dbReference type="InterPro" id="IPR035999">
    <property type="entry name" value="Sec7_dom_sf"/>
</dbReference>
<dbReference type="Pfam" id="PF09324">
    <property type="entry name" value="Sec7-like_HDS"/>
    <property type="match status" value="1"/>
</dbReference>
<evidence type="ECO:0000313" key="6">
    <source>
        <dbReference type="Proteomes" id="UP000023152"/>
    </source>
</evidence>
<dbReference type="Proteomes" id="UP000023152">
    <property type="component" value="Unassembled WGS sequence"/>
</dbReference>
<dbReference type="GO" id="GO:0032012">
    <property type="term" value="P:regulation of ARF protein signal transduction"/>
    <property type="evidence" value="ECO:0007669"/>
    <property type="project" value="InterPro"/>
</dbReference>
<dbReference type="OrthoDB" id="430364at2759"/>
<evidence type="ECO:0000256" key="2">
    <source>
        <dbReference type="ARBA" id="ARBA00022490"/>
    </source>
</evidence>
<sequence length="694" mass="79632">MRLMLVVVKKGSDESKEEAISERVTNKFSKKYEDKKKLQQHLHNAAAKFNIEPKEGLKYMYENGLMEEKVEDVVKFLKETFCVIIATDKHMKKKKKKIDLFCFCTTMTKMTSKVMHQYIDSIDFEGLELDDAVRKLCTHFKLPGEGQKIDRIMQKFAERYCLQNEEAFRQADDAYILAYSIIMLNVNLYNPNVKTRMSKEQFVKNTMLAVTDDSLANRIDLIFDRIAANEILLDDTNSNIGAISKAGSSSTLPRGGYAFSNAFSFLNGIYNQHYYQPGQDYLQQRKKIMARVHDEVSNVNSTVKHKKSRKENMFYEPQPEDAEALQPMFSICWLASLATFSVLLEDPQADVLNQVHSLGPARNKEMQSTKVLSEQLVGLCLNGYRYGIKLASQLSMDVEAESYVNSLAGFTLVFFFLMHFYLFILKVRINKRRQKKKKKSEEGNTLRRSWFQILKCVSEIDVLHLVKSQEVVDAAHFMSEQERAQISSAHTSGSNVSKNYKTKLIQEHTKFTREGVLRFSGEYANAAMVASQIPASTVDKIFADSIKLDSESIVHFCIALAAVSAVELDNPLNPRVFSLRKIVEVAHDNINNRIPLIWQRIWNVLAPHFVKAGLHRNVNIGEYSINSLRQLAGLFFEKEELANFQFQSKFLVPFYQIMEQSKILQIRSLIVECIFSIVKTKFTNVKSGWKTVFS</sequence>
<keyword evidence="6" id="KW-1185">Reference proteome</keyword>
<evidence type="ECO:0000313" key="5">
    <source>
        <dbReference type="EMBL" id="ETO17358.1"/>
    </source>
</evidence>
<dbReference type="SUPFAM" id="SSF48425">
    <property type="entry name" value="Sec7 domain"/>
    <property type="match status" value="1"/>
</dbReference>
<comment type="subcellular location">
    <subcellularLocation>
        <location evidence="1">Cytoplasm</location>
    </subcellularLocation>
</comment>
<dbReference type="Gene3D" id="1.10.1000.11">
    <property type="entry name" value="Arf Nucleotide-binding Site Opener,domain 2"/>
    <property type="match status" value="1"/>
</dbReference>
<keyword evidence="3" id="KW-1133">Transmembrane helix</keyword>
<dbReference type="GO" id="GO:0005737">
    <property type="term" value="C:cytoplasm"/>
    <property type="evidence" value="ECO:0007669"/>
    <property type="project" value="UniProtKB-SubCell"/>
</dbReference>
<dbReference type="InterPro" id="IPR000904">
    <property type="entry name" value="Sec7_dom"/>
</dbReference>
<dbReference type="InterPro" id="IPR023394">
    <property type="entry name" value="Sec7_C_sf"/>
</dbReference>
<keyword evidence="3" id="KW-0472">Membrane</keyword>
<dbReference type="SMART" id="SM00222">
    <property type="entry name" value="Sec7"/>
    <property type="match status" value="1"/>
</dbReference>
<keyword evidence="2" id="KW-0963">Cytoplasm</keyword>
<organism evidence="5 6">
    <name type="scientific">Reticulomyxa filosa</name>
    <dbReference type="NCBI Taxonomy" id="46433"/>
    <lineage>
        <taxon>Eukaryota</taxon>
        <taxon>Sar</taxon>
        <taxon>Rhizaria</taxon>
        <taxon>Retaria</taxon>
        <taxon>Foraminifera</taxon>
        <taxon>Monothalamids</taxon>
        <taxon>Reticulomyxidae</taxon>
        <taxon>Reticulomyxa</taxon>
    </lineage>
</organism>
<name>X6MTS5_RETFI</name>
<dbReference type="CDD" id="cd00171">
    <property type="entry name" value="Sec7"/>
    <property type="match status" value="1"/>
</dbReference>
<dbReference type="PANTHER" id="PTHR10663">
    <property type="entry name" value="GUANYL-NUCLEOTIDE EXCHANGE FACTOR"/>
    <property type="match status" value="1"/>
</dbReference>
<feature type="transmembrane region" description="Helical" evidence="3">
    <location>
        <begin position="407"/>
        <end position="429"/>
    </location>
</feature>
<comment type="caution">
    <text evidence="5">The sequence shown here is derived from an EMBL/GenBank/DDBJ whole genome shotgun (WGS) entry which is preliminary data.</text>
</comment>
<evidence type="ECO:0000256" key="1">
    <source>
        <dbReference type="ARBA" id="ARBA00004496"/>
    </source>
</evidence>
<reference evidence="5 6" key="1">
    <citation type="journal article" date="2013" name="Curr. Biol.">
        <title>The Genome of the Foraminiferan Reticulomyxa filosa.</title>
        <authorList>
            <person name="Glockner G."/>
            <person name="Hulsmann N."/>
            <person name="Schleicher M."/>
            <person name="Noegel A.A."/>
            <person name="Eichinger L."/>
            <person name="Gallinger C."/>
            <person name="Pawlowski J."/>
            <person name="Sierra R."/>
            <person name="Euteneuer U."/>
            <person name="Pillet L."/>
            <person name="Moustafa A."/>
            <person name="Platzer M."/>
            <person name="Groth M."/>
            <person name="Szafranski K."/>
            <person name="Schliwa M."/>
        </authorList>
    </citation>
    <scope>NUCLEOTIDE SEQUENCE [LARGE SCALE GENOMIC DNA]</scope>
</reference>
<dbReference type="EMBL" id="ASPP01016794">
    <property type="protein sequence ID" value="ETO17358.1"/>
    <property type="molecule type" value="Genomic_DNA"/>
</dbReference>
<feature type="domain" description="SEC7" evidence="4">
    <location>
        <begin position="27"/>
        <end position="229"/>
    </location>
</feature>
<protein>
    <recommendedName>
        <fullName evidence="4">SEC7 domain-containing protein</fullName>
    </recommendedName>
</protein>
<dbReference type="GO" id="GO:0005085">
    <property type="term" value="F:guanyl-nucleotide exchange factor activity"/>
    <property type="evidence" value="ECO:0007669"/>
    <property type="project" value="InterPro"/>
</dbReference>
<dbReference type="AlphaFoldDB" id="X6MTS5"/>
<gene>
    <name evidence="5" type="ORF">RFI_19964</name>
</gene>